<sequence length="221" mass="24107">MQGILHISESWADPLTGLRKSIGVILAVLLVEAFFIWLGGRGIGISPVYILAVARIVDLGILTLGGPGWFRQTPPGREIMKAFGLTAVLLLAGIVFLTAWRAILGTPFLRVGRGPFSLTPIPGTVFFLNACLISPVVEEFLFRGILYRGLRERLGIWVSTGLVSLLFALIHLHFSRQALVPFLGSIIFCLGYEKNKSIWTPILLHIGGNLLIFGSGLLSFI</sequence>
<dbReference type="GO" id="GO:0080120">
    <property type="term" value="P:CAAX-box protein maturation"/>
    <property type="evidence" value="ECO:0007669"/>
    <property type="project" value="UniProtKB-ARBA"/>
</dbReference>
<dbReference type="PANTHER" id="PTHR36435">
    <property type="entry name" value="SLR1288 PROTEIN"/>
    <property type="match status" value="1"/>
</dbReference>
<dbReference type="EMBL" id="ADZX01000398">
    <property type="protein sequence ID" value="EFK96817.1"/>
    <property type="molecule type" value="Genomic_DNA"/>
</dbReference>
<dbReference type="GO" id="GO:0004175">
    <property type="term" value="F:endopeptidase activity"/>
    <property type="evidence" value="ECO:0007669"/>
    <property type="project" value="UniProtKB-ARBA"/>
</dbReference>
<dbReference type="Pfam" id="PF02517">
    <property type="entry name" value="Rce1-like"/>
    <property type="match status" value="1"/>
</dbReference>
<reference evidence="3" key="1">
    <citation type="submission" date="2010-07" db="EMBL/GenBank/DDBJ databases">
        <authorList>
            <consortium name="CONSOLIDER consortium CSD2007-00005"/>
            <person name="Guazzaroni M.-E."/>
            <person name="Richter M."/>
            <person name="Garcia-Salamanca A."/>
            <person name="Yarza P."/>
            <person name="Ferrer M."/>
        </authorList>
    </citation>
    <scope>NUCLEOTIDE SEQUENCE</scope>
</reference>
<dbReference type="AlphaFoldDB" id="D9PI06"/>
<evidence type="ECO:0000259" key="2">
    <source>
        <dbReference type="Pfam" id="PF02517"/>
    </source>
</evidence>
<protein>
    <submittedName>
        <fullName evidence="3">Abortive infection protein</fullName>
    </submittedName>
</protein>
<proteinExistence type="predicted"/>
<evidence type="ECO:0000313" key="3">
    <source>
        <dbReference type="EMBL" id="EFK96817.1"/>
    </source>
</evidence>
<comment type="caution">
    <text evidence="3">The sequence shown here is derived from an EMBL/GenBank/DDBJ whole genome shotgun (WGS) entry which is preliminary data.</text>
</comment>
<evidence type="ECO:0000256" key="1">
    <source>
        <dbReference type="SAM" id="Phobius"/>
    </source>
</evidence>
<keyword evidence="1" id="KW-0472">Membrane</keyword>
<organism evidence="3">
    <name type="scientific">sediment metagenome</name>
    <dbReference type="NCBI Taxonomy" id="749907"/>
    <lineage>
        <taxon>unclassified sequences</taxon>
        <taxon>metagenomes</taxon>
        <taxon>ecological metagenomes</taxon>
    </lineage>
</organism>
<feature type="transmembrane region" description="Helical" evidence="1">
    <location>
        <begin position="46"/>
        <end position="70"/>
    </location>
</feature>
<dbReference type="InterPro" id="IPR052710">
    <property type="entry name" value="CAAX_protease"/>
</dbReference>
<accession>D9PI06</accession>
<reference evidence="3" key="2">
    <citation type="journal article" date="2011" name="Microb. Ecol.">
        <title>Taxonomic and Functional Metagenomic Profiling of the Microbial Community in the Anoxic Sediment of a Sub-saline Shallow Lake (Laguna de Carrizo, Central Spain).</title>
        <authorList>
            <person name="Ferrer M."/>
            <person name="Guazzaroni M.E."/>
            <person name="Richter M."/>
            <person name="Garcia-Salamanca A."/>
            <person name="Yarza P."/>
            <person name="Suarez-Suarez A."/>
            <person name="Solano J."/>
            <person name="Alcaide M."/>
            <person name="van Dillewijn P."/>
            <person name="Molina-Henares M.A."/>
            <person name="Lopez-Cortes N."/>
            <person name="Al-Ramahi Y."/>
            <person name="Guerrero C."/>
            <person name="Acosta A."/>
            <person name="de Eugenio L.I."/>
            <person name="Martinez V."/>
            <person name="Marques S."/>
            <person name="Rojo F."/>
            <person name="Santero E."/>
            <person name="Genilloud O."/>
            <person name="Perez-Perez J."/>
            <person name="Rossello-Mora R."/>
            <person name="Ramos J.L."/>
        </authorList>
    </citation>
    <scope>NUCLEOTIDE SEQUENCE</scope>
</reference>
<feature type="transmembrane region" description="Helical" evidence="1">
    <location>
        <begin position="82"/>
        <end position="103"/>
    </location>
</feature>
<keyword evidence="1" id="KW-0812">Transmembrane</keyword>
<name>D9PI06_9ZZZZ</name>
<keyword evidence="1" id="KW-1133">Transmembrane helix</keyword>
<feature type="transmembrane region" description="Helical" evidence="1">
    <location>
        <begin position="21"/>
        <end position="40"/>
    </location>
</feature>
<dbReference type="PANTHER" id="PTHR36435:SF1">
    <property type="entry name" value="CAAX AMINO TERMINAL PROTEASE FAMILY PROTEIN"/>
    <property type="match status" value="1"/>
</dbReference>
<gene>
    <name evidence="3" type="ORF">LDC_1160</name>
</gene>
<feature type="domain" description="CAAX prenyl protease 2/Lysostaphin resistance protein A-like" evidence="2">
    <location>
        <begin position="124"/>
        <end position="210"/>
    </location>
</feature>
<feature type="transmembrane region" description="Helical" evidence="1">
    <location>
        <begin position="198"/>
        <end position="220"/>
    </location>
</feature>
<feature type="transmembrane region" description="Helical" evidence="1">
    <location>
        <begin position="123"/>
        <end position="142"/>
    </location>
</feature>
<feature type="transmembrane region" description="Helical" evidence="1">
    <location>
        <begin position="154"/>
        <end position="174"/>
    </location>
</feature>
<dbReference type="InterPro" id="IPR003675">
    <property type="entry name" value="Rce1/LyrA-like_dom"/>
</dbReference>